<evidence type="ECO:0000313" key="3">
    <source>
        <dbReference type="Proteomes" id="UP001500936"/>
    </source>
</evidence>
<evidence type="ECO:0000313" key="2">
    <source>
        <dbReference type="EMBL" id="GAA4421613.1"/>
    </source>
</evidence>
<dbReference type="Proteomes" id="UP001500936">
    <property type="component" value="Unassembled WGS sequence"/>
</dbReference>
<proteinExistence type="predicted"/>
<comment type="caution">
    <text evidence="2">The sequence shown here is derived from an EMBL/GenBank/DDBJ whole genome shotgun (WGS) entry which is preliminary data.</text>
</comment>
<reference evidence="3" key="1">
    <citation type="journal article" date="2019" name="Int. J. Syst. Evol. Microbiol.">
        <title>The Global Catalogue of Microorganisms (GCM) 10K type strain sequencing project: providing services to taxonomists for standard genome sequencing and annotation.</title>
        <authorList>
            <consortium name="The Broad Institute Genomics Platform"/>
            <consortium name="The Broad Institute Genome Sequencing Center for Infectious Disease"/>
            <person name="Wu L."/>
            <person name="Ma J."/>
        </authorList>
    </citation>
    <scope>NUCLEOTIDE SEQUENCE [LARGE SCALE GENOMIC DNA]</scope>
    <source>
        <strain evidence="3">JCM 17925</strain>
    </source>
</reference>
<feature type="transmembrane region" description="Helical" evidence="1">
    <location>
        <begin position="42"/>
        <end position="65"/>
    </location>
</feature>
<organism evidence="2 3">
    <name type="scientific">Nibrella viscosa</name>
    <dbReference type="NCBI Taxonomy" id="1084524"/>
    <lineage>
        <taxon>Bacteria</taxon>
        <taxon>Pseudomonadati</taxon>
        <taxon>Bacteroidota</taxon>
        <taxon>Cytophagia</taxon>
        <taxon>Cytophagales</taxon>
        <taxon>Spirosomataceae</taxon>
        <taxon>Nibrella</taxon>
    </lineage>
</organism>
<gene>
    <name evidence="2" type="ORF">GCM10023187_57620</name>
</gene>
<keyword evidence="1" id="KW-1133">Transmembrane helix</keyword>
<dbReference type="RefSeq" id="WP_345271612.1">
    <property type="nucleotide sequence ID" value="NZ_BAABHB010000029.1"/>
</dbReference>
<keyword evidence="1" id="KW-0812">Transmembrane</keyword>
<keyword evidence="1" id="KW-0472">Membrane</keyword>
<sequence>MKKFHKEILRWVLIGIFAGSLFVIQHVTFAHQVMPDRSTTPVIASISDLGKLLSVLATLSLLMLFSMKSE</sequence>
<accession>A0ABP8L3K9</accession>
<keyword evidence="3" id="KW-1185">Reference proteome</keyword>
<dbReference type="EMBL" id="BAABHB010000029">
    <property type="protein sequence ID" value="GAA4421613.1"/>
    <property type="molecule type" value="Genomic_DNA"/>
</dbReference>
<evidence type="ECO:0000256" key="1">
    <source>
        <dbReference type="SAM" id="Phobius"/>
    </source>
</evidence>
<feature type="transmembrane region" description="Helical" evidence="1">
    <location>
        <begin position="12"/>
        <end position="30"/>
    </location>
</feature>
<protein>
    <submittedName>
        <fullName evidence="2">Uncharacterized protein</fullName>
    </submittedName>
</protein>
<name>A0ABP8L3K9_9BACT</name>